<evidence type="ECO:0000313" key="9">
    <source>
        <dbReference type="Proteomes" id="UP000509597"/>
    </source>
</evidence>
<dbReference type="AlphaFoldDB" id="A0A7H9BMN6"/>
<sequence>MNFNLWLIFLATTLFISATPGPNMLLMLSHGVRYGWQATLATMAGAITGLAILIGLSALGVGAILAASVTLFTALKIVGGLYLVYLGVQCWRAGDTLRLPTREADSAKARYQTGLAVALSNPKAILFAGAFLPQFIDLNLPQGMQWAILLSSFFVIEVSWQIAYAWGGNRLAHWLQGAGRIRFFNRSCGAAFWLVGGMLAFARK</sequence>
<dbReference type="PIRSF" id="PIRSF006324">
    <property type="entry name" value="LeuE"/>
    <property type="match status" value="1"/>
</dbReference>
<feature type="transmembrane region" description="Helical" evidence="7">
    <location>
        <begin position="183"/>
        <end position="202"/>
    </location>
</feature>
<keyword evidence="4 7" id="KW-0812">Transmembrane</keyword>
<dbReference type="EMBL" id="CP058627">
    <property type="protein sequence ID" value="QLG89903.1"/>
    <property type="molecule type" value="Genomic_DNA"/>
</dbReference>
<proteinExistence type="inferred from homology"/>
<dbReference type="Proteomes" id="UP000509597">
    <property type="component" value="Chromosome"/>
</dbReference>
<gene>
    <name evidence="8" type="ORF">HQ393_10155</name>
</gene>
<reference evidence="8 9" key="1">
    <citation type="submission" date="2020-07" db="EMBL/GenBank/DDBJ databases">
        <title>Complete genome sequence of Chitinibacter sp. 2T18.</title>
        <authorList>
            <person name="Bae J.-W."/>
            <person name="Choi J.-W."/>
        </authorList>
    </citation>
    <scope>NUCLEOTIDE SEQUENCE [LARGE SCALE GENOMIC DNA]</scope>
    <source>
        <strain evidence="8 9">2T18</strain>
    </source>
</reference>
<dbReference type="GO" id="GO:0005886">
    <property type="term" value="C:plasma membrane"/>
    <property type="evidence" value="ECO:0007669"/>
    <property type="project" value="UniProtKB-SubCell"/>
</dbReference>
<organism evidence="8 9">
    <name type="scientific">Chitinibacter bivalviorum</name>
    <dbReference type="NCBI Taxonomy" id="2739434"/>
    <lineage>
        <taxon>Bacteria</taxon>
        <taxon>Pseudomonadati</taxon>
        <taxon>Pseudomonadota</taxon>
        <taxon>Betaproteobacteria</taxon>
        <taxon>Neisseriales</taxon>
        <taxon>Chitinibacteraceae</taxon>
        <taxon>Chitinibacter</taxon>
    </lineage>
</organism>
<keyword evidence="5 7" id="KW-1133">Transmembrane helix</keyword>
<keyword evidence="3" id="KW-1003">Cell membrane</keyword>
<dbReference type="KEGG" id="chiz:HQ393_10155"/>
<feature type="transmembrane region" description="Helical" evidence="7">
    <location>
        <begin position="44"/>
        <end position="67"/>
    </location>
</feature>
<evidence type="ECO:0000313" key="8">
    <source>
        <dbReference type="EMBL" id="QLG89903.1"/>
    </source>
</evidence>
<protein>
    <submittedName>
        <fullName evidence="8">LysE family translocator</fullName>
    </submittedName>
</protein>
<dbReference type="PANTHER" id="PTHR30086">
    <property type="entry name" value="ARGININE EXPORTER PROTEIN ARGO"/>
    <property type="match status" value="1"/>
</dbReference>
<evidence type="ECO:0000256" key="5">
    <source>
        <dbReference type="ARBA" id="ARBA00022989"/>
    </source>
</evidence>
<keyword evidence="6 7" id="KW-0472">Membrane</keyword>
<evidence type="ECO:0000256" key="2">
    <source>
        <dbReference type="ARBA" id="ARBA00007928"/>
    </source>
</evidence>
<evidence type="ECO:0000256" key="6">
    <source>
        <dbReference type="ARBA" id="ARBA00023136"/>
    </source>
</evidence>
<feature type="transmembrane region" description="Helical" evidence="7">
    <location>
        <begin position="144"/>
        <end position="163"/>
    </location>
</feature>
<dbReference type="InterPro" id="IPR001123">
    <property type="entry name" value="LeuE-type"/>
</dbReference>
<keyword evidence="9" id="KW-1185">Reference proteome</keyword>
<evidence type="ECO:0000256" key="7">
    <source>
        <dbReference type="SAM" id="Phobius"/>
    </source>
</evidence>
<evidence type="ECO:0000256" key="4">
    <source>
        <dbReference type="ARBA" id="ARBA00022692"/>
    </source>
</evidence>
<dbReference type="GO" id="GO:0042970">
    <property type="term" value="F:homoserine transmembrane transporter activity"/>
    <property type="evidence" value="ECO:0007669"/>
    <property type="project" value="TreeGrafter"/>
</dbReference>
<comment type="subcellular location">
    <subcellularLocation>
        <location evidence="1">Cell membrane</location>
        <topology evidence="1">Multi-pass membrane protein</topology>
    </subcellularLocation>
</comment>
<feature type="transmembrane region" description="Helical" evidence="7">
    <location>
        <begin position="114"/>
        <end position="132"/>
    </location>
</feature>
<dbReference type="PANTHER" id="PTHR30086:SF14">
    <property type="entry name" value="HOMOSERINE_HOMOSERINE LACTONE EFFLUX PROTEIN"/>
    <property type="match status" value="1"/>
</dbReference>
<comment type="similarity">
    <text evidence="2">Belongs to the Rht family.</text>
</comment>
<accession>A0A7H9BMN6</accession>
<evidence type="ECO:0000256" key="3">
    <source>
        <dbReference type="ARBA" id="ARBA00022475"/>
    </source>
</evidence>
<dbReference type="Pfam" id="PF01810">
    <property type="entry name" value="LysE"/>
    <property type="match status" value="1"/>
</dbReference>
<feature type="transmembrane region" description="Helical" evidence="7">
    <location>
        <begin position="74"/>
        <end position="94"/>
    </location>
</feature>
<evidence type="ECO:0000256" key="1">
    <source>
        <dbReference type="ARBA" id="ARBA00004651"/>
    </source>
</evidence>
<name>A0A7H9BMN6_9NEIS</name>